<protein>
    <submittedName>
        <fullName evidence="2">Uncharacterized protein</fullName>
    </submittedName>
</protein>
<comment type="caution">
    <text evidence="2">The sequence shown here is derived from an EMBL/GenBank/DDBJ whole genome shotgun (WGS) entry which is preliminary data.</text>
</comment>
<name>A0A8H6NE58_9PEZI</name>
<gene>
    <name evidence="2" type="ORF">CPLU01_07864</name>
</gene>
<keyword evidence="3" id="KW-1185">Reference proteome</keyword>
<sequence length="67" mass="6885">MSPGLARPTTPGHVALRRDSSGAGGSRAGAEREAQPPHNSAVEHGAQHWAGGYHDGDASLENLAEQC</sequence>
<dbReference type="EMBL" id="WIGO01000106">
    <property type="protein sequence ID" value="KAF6829578.1"/>
    <property type="molecule type" value="Genomic_DNA"/>
</dbReference>
<accession>A0A8H6NE58</accession>
<evidence type="ECO:0000313" key="3">
    <source>
        <dbReference type="Proteomes" id="UP000654918"/>
    </source>
</evidence>
<dbReference type="Proteomes" id="UP000654918">
    <property type="component" value="Unassembled WGS sequence"/>
</dbReference>
<organism evidence="2 3">
    <name type="scientific">Colletotrichum plurivorum</name>
    <dbReference type="NCBI Taxonomy" id="2175906"/>
    <lineage>
        <taxon>Eukaryota</taxon>
        <taxon>Fungi</taxon>
        <taxon>Dikarya</taxon>
        <taxon>Ascomycota</taxon>
        <taxon>Pezizomycotina</taxon>
        <taxon>Sordariomycetes</taxon>
        <taxon>Hypocreomycetidae</taxon>
        <taxon>Glomerellales</taxon>
        <taxon>Glomerellaceae</taxon>
        <taxon>Colletotrichum</taxon>
        <taxon>Colletotrichum orchidearum species complex</taxon>
    </lineage>
</organism>
<evidence type="ECO:0000256" key="1">
    <source>
        <dbReference type="SAM" id="MobiDB-lite"/>
    </source>
</evidence>
<reference evidence="2" key="1">
    <citation type="journal article" date="2020" name="Phytopathology">
        <title>Genome Sequence Resources of Colletotrichum truncatum, C. plurivorum, C. musicola, and C. sojae: Four Species Pathogenic to Soybean (Glycine max).</title>
        <authorList>
            <person name="Rogerio F."/>
            <person name="Boufleur T.R."/>
            <person name="Ciampi-Guillardi M."/>
            <person name="Sukno S.A."/>
            <person name="Thon M.R."/>
            <person name="Massola Junior N.S."/>
            <person name="Baroncelli R."/>
        </authorList>
    </citation>
    <scope>NUCLEOTIDE SEQUENCE</scope>
    <source>
        <strain evidence="2">LFN00145</strain>
    </source>
</reference>
<evidence type="ECO:0000313" key="2">
    <source>
        <dbReference type="EMBL" id="KAF6829578.1"/>
    </source>
</evidence>
<dbReference type="AlphaFoldDB" id="A0A8H6NE58"/>
<proteinExistence type="predicted"/>
<feature type="region of interest" description="Disordered" evidence="1">
    <location>
        <begin position="1"/>
        <end position="67"/>
    </location>
</feature>